<dbReference type="SUPFAM" id="SSF46626">
    <property type="entry name" value="Cytochrome c"/>
    <property type="match status" value="1"/>
</dbReference>
<evidence type="ECO:0000259" key="4">
    <source>
        <dbReference type="PROSITE" id="PS51007"/>
    </source>
</evidence>
<proteinExistence type="predicted"/>
<dbReference type="InterPro" id="IPR036909">
    <property type="entry name" value="Cyt_c-like_dom_sf"/>
</dbReference>
<evidence type="ECO:0000313" key="5">
    <source>
        <dbReference type="EMBL" id="OIQ78528.1"/>
    </source>
</evidence>
<evidence type="ECO:0000256" key="3">
    <source>
        <dbReference type="ARBA" id="ARBA00023004"/>
    </source>
</evidence>
<keyword evidence="1" id="KW-0349">Heme</keyword>
<feature type="domain" description="Cytochrome c" evidence="4">
    <location>
        <begin position="59"/>
        <end position="145"/>
    </location>
</feature>
<dbReference type="PROSITE" id="PS51007">
    <property type="entry name" value="CYTC"/>
    <property type="match status" value="1"/>
</dbReference>
<organism evidence="5">
    <name type="scientific">mine drainage metagenome</name>
    <dbReference type="NCBI Taxonomy" id="410659"/>
    <lineage>
        <taxon>unclassified sequences</taxon>
        <taxon>metagenomes</taxon>
        <taxon>ecological metagenomes</taxon>
    </lineage>
</organism>
<keyword evidence="2" id="KW-0479">Metal-binding</keyword>
<dbReference type="Gene3D" id="1.10.760.10">
    <property type="entry name" value="Cytochrome c-like domain"/>
    <property type="match status" value="1"/>
</dbReference>
<name>A0A1J5Q584_9ZZZZ</name>
<dbReference type="EMBL" id="MLJW01001383">
    <property type="protein sequence ID" value="OIQ78528.1"/>
    <property type="molecule type" value="Genomic_DNA"/>
</dbReference>
<dbReference type="GO" id="GO:0046872">
    <property type="term" value="F:metal ion binding"/>
    <property type="evidence" value="ECO:0007669"/>
    <property type="project" value="UniProtKB-KW"/>
</dbReference>
<keyword evidence="3" id="KW-0408">Iron</keyword>
<sequence>MNQKFLIAAFLAAMTGLGSYWVLSTPPVPVAGQATTLVRAPKQGAPIVTGIRVPMSLTAPQQMGERAFNAVCAACHGANAGGRQGMGPPFINPIYKPGHHGDYAFEMAVKNGVPAHHWTFGNMPPQSGLTRADVLNIVAYVRALQRANGIE</sequence>
<reference evidence="5" key="1">
    <citation type="submission" date="2016-10" db="EMBL/GenBank/DDBJ databases">
        <title>Sequence of Gallionella enrichment culture.</title>
        <authorList>
            <person name="Poehlein A."/>
            <person name="Muehling M."/>
            <person name="Daniel R."/>
        </authorList>
    </citation>
    <scope>NUCLEOTIDE SEQUENCE</scope>
</reference>
<accession>A0A1J5Q584</accession>
<dbReference type="GO" id="GO:0020037">
    <property type="term" value="F:heme binding"/>
    <property type="evidence" value="ECO:0007669"/>
    <property type="project" value="InterPro"/>
</dbReference>
<dbReference type="AlphaFoldDB" id="A0A1J5Q584"/>
<comment type="caution">
    <text evidence="5">The sequence shown here is derived from an EMBL/GenBank/DDBJ whole genome shotgun (WGS) entry which is preliminary data.</text>
</comment>
<evidence type="ECO:0000256" key="2">
    <source>
        <dbReference type="ARBA" id="ARBA00022723"/>
    </source>
</evidence>
<dbReference type="InterPro" id="IPR009056">
    <property type="entry name" value="Cyt_c-like_dom"/>
</dbReference>
<evidence type="ECO:0000256" key="1">
    <source>
        <dbReference type="ARBA" id="ARBA00022617"/>
    </source>
</evidence>
<gene>
    <name evidence="5" type="ORF">GALL_397650</name>
</gene>
<dbReference type="Pfam" id="PF00034">
    <property type="entry name" value="Cytochrom_C"/>
    <property type="match status" value="1"/>
</dbReference>
<protein>
    <submittedName>
        <fullName evidence="5">Cytochrome c</fullName>
    </submittedName>
</protein>
<dbReference type="GO" id="GO:0009055">
    <property type="term" value="F:electron transfer activity"/>
    <property type="evidence" value="ECO:0007669"/>
    <property type="project" value="InterPro"/>
</dbReference>